<protein>
    <submittedName>
        <fullName evidence="2">PTS system IIA component, Gat family</fullName>
    </submittedName>
</protein>
<dbReference type="CDD" id="cd00211">
    <property type="entry name" value="PTS_IIA_fru"/>
    <property type="match status" value="1"/>
</dbReference>
<gene>
    <name evidence="2" type="ORF">SAMN06264849_103335</name>
</gene>
<keyword evidence="3" id="KW-1185">Reference proteome</keyword>
<reference evidence="2 3" key="1">
    <citation type="submission" date="2017-05" db="EMBL/GenBank/DDBJ databases">
        <authorList>
            <person name="Varghese N."/>
            <person name="Submissions S."/>
        </authorList>
    </citation>
    <scope>NUCLEOTIDE SEQUENCE [LARGE SCALE GENOMIC DNA]</scope>
    <source>
        <strain evidence="2 3">DSM 45474</strain>
    </source>
</reference>
<accession>A0A521CHK6</accession>
<dbReference type="Gene3D" id="3.40.930.10">
    <property type="entry name" value="Mannitol-specific EII, Chain A"/>
    <property type="match status" value="1"/>
</dbReference>
<feature type="domain" description="PTS EIIA type-2" evidence="1">
    <location>
        <begin position="5"/>
        <end position="157"/>
    </location>
</feature>
<name>A0A521CHK6_9BACL</name>
<proteinExistence type="predicted"/>
<dbReference type="Proteomes" id="UP000315636">
    <property type="component" value="Unassembled WGS sequence"/>
</dbReference>
<evidence type="ECO:0000259" key="1">
    <source>
        <dbReference type="PROSITE" id="PS51094"/>
    </source>
</evidence>
<evidence type="ECO:0000313" key="2">
    <source>
        <dbReference type="EMBL" id="SMO58190.1"/>
    </source>
</evidence>
<sequence length="159" mass="18297">MEALQSLFTKELIFTTDDTTQKEVFTKISKILLERGLVNKEFTEALMERERHYPTGIDLSPVATGLPNAAIPHTEAEFCNGKVIAFVKLKHEIPFKNMIAPDQEIDVKYLFFIINHEKSNQSQVLSDLMAIMTNEERMRALETSTSKDEIYHVLKKECF</sequence>
<dbReference type="Pfam" id="PF00359">
    <property type="entry name" value="PTS_EIIA_2"/>
    <property type="match status" value="1"/>
</dbReference>
<dbReference type="EMBL" id="FXTI01000003">
    <property type="protein sequence ID" value="SMO58190.1"/>
    <property type="molecule type" value="Genomic_DNA"/>
</dbReference>
<dbReference type="PROSITE" id="PS51094">
    <property type="entry name" value="PTS_EIIA_TYPE_2"/>
    <property type="match status" value="1"/>
</dbReference>
<dbReference type="AlphaFoldDB" id="A0A521CHK6"/>
<organism evidence="2 3">
    <name type="scientific">Melghirimyces algeriensis</name>
    <dbReference type="NCBI Taxonomy" id="910412"/>
    <lineage>
        <taxon>Bacteria</taxon>
        <taxon>Bacillati</taxon>
        <taxon>Bacillota</taxon>
        <taxon>Bacilli</taxon>
        <taxon>Bacillales</taxon>
        <taxon>Thermoactinomycetaceae</taxon>
        <taxon>Melghirimyces</taxon>
    </lineage>
</organism>
<dbReference type="SUPFAM" id="SSF55804">
    <property type="entry name" value="Phoshotransferase/anion transport protein"/>
    <property type="match status" value="1"/>
</dbReference>
<dbReference type="InterPro" id="IPR002178">
    <property type="entry name" value="PTS_EIIA_type-2_dom"/>
</dbReference>
<dbReference type="InterPro" id="IPR016152">
    <property type="entry name" value="PTrfase/Anion_transptr"/>
</dbReference>
<dbReference type="PANTHER" id="PTHR47738:SF3">
    <property type="entry name" value="PHOSPHOTRANSFERASE SYSTEM MANNITOL_FRUCTOSE-SPECIFIC IIA DOMAIN CONTAINING PROTEIN"/>
    <property type="match status" value="1"/>
</dbReference>
<dbReference type="RefSeq" id="WP_185956107.1">
    <property type="nucleotide sequence ID" value="NZ_FXTI01000003.1"/>
</dbReference>
<dbReference type="InterPro" id="IPR051541">
    <property type="entry name" value="PTS_SugarTrans_NitroReg"/>
</dbReference>
<dbReference type="PANTHER" id="PTHR47738">
    <property type="entry name" value="PTS SYSTEM FRUCTOSE-LIKE EIIA COMPONENT-RELATED"/>
    <property type="match status" value="1"/>
</dbReference>
<evidence type="ECO:0000313" key="3">
    <source>
        <dbReference type="Proteomes" id="UP000315636"/>
    </source>
</evidence>